<reference evidence="1 2" key="1">
    <citation type="submission" date="2020-08" db="EMBL/GenBank/DDBJ databases">
        <title>Genomic Encyclopedia of Type Strains, Phase IV (KMG-V): Genome sequencing to study the core and pangenomes of soil and plant-associated prokaryotes.</title>
        <authorList>
            <person name="Whitman W."/>
        </authorList>
    </citation>
    <scope>NUCLEOTIDE SEQUENCE [LARGE SCALE GENOMIC DNA]</scope>
    <source>
        <strain evidence="1 2">SEMIA 4034</strain>
    </source>
</reference>
<evidence type="ECO:0000313" key="1">
    <source>
        <dbReference type="EMBL" id="MBB5560166.1"/>
    </source>
</evidence>
<gene>
    <name evidence="1" type="ORF">GGI59_001817</name>
</gene>
<sequence>MTLDDRASHISTAAEKIFVAAGCRNRKAALDKASSKPVEENGNEYS</sequence>
<evidence type="ECO:0000313" key="2">
    <source>
        <dbReference type="Proteomes" id="UP000528824"/>
    </source>
</evidence>
<name>A0A7W8XE13_9HYPH</name>
<keyword evidence="2" id="KW-1185">Reference proteome</keyword>
<proteinExistence type="predicted"/>
<dbReference type="AlphaFoldDB" id="A0A7W8XE13"/>
<dbReference type="Proteomes" id="UP000528824">
    <property type="component" value="Unassembled WGS sequence"/>
</dbReference>
<organism evidence="1 2">
    <name type="scientific">Rhizobium lentis</name>
    <dbReference type="NCBI Taxonomy" id="1138194"/>
    <lineage>
        <taxon>Bacteria</taxon>
        <taxon>Pseudomonadati</taxon>
        <taxon>Pseudomonadota</taxon>
        <taxon>Alphaproteobacteria</taxon>
        <taxon>Hyphomicrobiales</taxon>
        <taxon>Rhizobiaceae</taxon>
        <taxon>Rhizobium/Agrobacterium group</taxon>
        <taxon>Rhizobium</taxon>
    </lineage>
</organism>
<comment type="caution">
    <text evidence="1">The sequence shown here is derived from an EMBL/GenBank/DDBJ whole genome shotgun (WGS) entry which is preliminary data.</text>
</comment>
<dbReference type="RefSeq" id="WP_170964980.1">
    <property type="nucleotide sequence ID" value="NZ_JACHBB010000003.1"/>
</dbReference>
<accession>A0A7W8XE13</accession>
<protein>
    <submittedName>
        <fullName evidence="1">Uncharacterized protein</fullName>
    </submittedName>
</protein>
<dbReference type="EMBL" id="JACHBC010000003">
    <property type="protein sequence ID" value="MBB5560166.1"/>
    <property type="molecule type" value="Genomic_DNA"/>
</dbReference>